<feature type="transmembrane region" description="Helical" evidence="6">
    <location>
        <begin position="358"/>
        <end position="380"/>
    </location>
</feature>
<evidence type="ECO:0000313" key="8">
    <source>
        <dbReference type="EMBL" id="KIM99928.1"/>
    </source>
</evidence>
<dbReference type="InParanoid" id="A0A0C3CLN3"/>
<proteinExistence type="predicted"/>
<keyword evidence="9" id="KW-1185">Reference proteome</keyword>
<feature type="transmembrane region" description="Helical" evidence="6">
    <location>
        <begin position="392"/>
        <end position="413"/>
    </location>
</feature>
<dbReference type="OrthoDB" id="2985014at2759"/>
<feature type="transmembrane region" description="Helical" evidence="6">
    <location>
        <begin position="131"/>
        <end position="152"/>
    </location>
</feature>
<comment type="subcellular location">
    <subcellularLocation>
        <location evidence="1">Membrane</location>
        <topology evidence="1">Multi-pass membrane protein</topology>
    </subcellularLocation>
</comment>
<sequence>MDSVRLDFKSDDTISSIPYINPLVEKRLKMKLDLIIIPILALGYVFNSLDRSNLGNAKTAGLSKDIQLTGNQYNLVLTWYYIPFIIFGPIMTLVTKHFSGKYNLPFMLFGFGIASACTSVVRNYGQLVACRILVGLFEAGYLASNVFYLSTFYTRNEIAARIGIFYAGSVLASAFGGLLAFGIFHVASTAFLFTWSYLFIIEGVATVVIAVVLFFVLPKGIRTTCFLNEEEKGVAEARMLSDSVDTLNVEFVWSEAVREFKTWHVYYRACISITFGVLLASNANFLAIITQRLGYSVVKTNLYTVAPALSASIVLVMVCFASDYFKTRGIIMAGVLCLSVIGYIILMTVDVAKQRGVAYFAIFLCTIGAYPMSVIFSAWVMDNITNLNARALTTGCLISIGNAAGLISSNIFFQNEAPRYISALIGNAVCAGVCMIFCIGYVVWMRLENKRRDRLYGTRDDITAGIGDCRDPNFRFRT</sequence>
<evidence type="ECO:0000256" key="3">
    <source>
        <dbReference type="ARBA" id="ARBA00022692"/>
    </source>
</evidence>
<evidence type="ECO:0000313" key="9">
    <source>
        <dbReference type="Proteomes" id="UP000054321"/>
    </source>
</evidence>
<dbReference type="InterPro" id="IPR011701">
    <property type="entry name" value="MFS"/>
</dbReference>
<dbReference type="AlphaFoldDB" id="A0A0C3CLN3"/>
<keyword evidence="4 6" id="KW-1133">Transmembrane helix</keyword>
<feature type="domain" description="Major facilitator superfamily (MFS) profile" evidence="7">
    <location>
        <begin position="36"/>
        <end position="450"/>
    </location>
</feature>
<dbReference type="Pfam" id="PF07690">
    <property type="entry name" value="MFS_1"/>
    <property type="match status" value="1"/>
</dbReference>
<dbReference type="EMBL" id="KN832878">
    <property type="protein sequence ID" value="KIM99928.1"/>
    <property type="molecule type" value="Genomic_DNA"/>
</dbReference>
<name>A0A0C3CLN3_OIDMZ</name>
<feature type="transmembrane region" description="Helical" evidence="6">
    <location>
        <begin position="419"/>
        <end position="444"/>
    </location>
</feature>
<feature type="transmembrane region" description="Helical" evidence="6">
    <location>
        <begin position="329"/>
        <end position="346"/>
    </location>
</feature>
<evidence type="ECO:0000256" key="5">
    <source>
        <dbReference type="ARBA" id="ARBA00023136"/>
    </source>
</evidence>
<dbReference type="Gene3D" id="1.20.1250.20">
    <property type="entry name" value="MFS general substrate transporter like domains"/>
    <property type="match status" value="2"/>
</dbReference>
<feature type="transmembrane region" description="Helical" evidence="6">
    <location>
        <begin position="302"/>
        <end position="322"/>
    </location>
</feature>
<dbReference type="GO" id="GO:0022857">
    <property type="term" value="F:transmembrane transporter activity"/>
    <property type="evidence" value="ECO:0007669"/>
    <property type="project" value="InterPro"/>
</dbReference>
<evidence type="ECO:0000256" key="4">
    <source>
        <dbReference type="ARBA" id="ARBA00022989"/>
    </source>
</evidence>
<feature type="transmembrane region" description="Helical" evidence="6">
    <location>
        <begin position="265"/>
        <end position="290"/>
    </location>
</feature>
<dbReference type="Proteomes" id="UP000054321">
    <property type="component" value="Unassembled WGS sequence"/>
</dbReference>
<dbReference type="PANTHER" id="PTHR43791:SF50">
    <property type="entry name" value="TRANSPORTER, PUTATIVE (AFU_ORTHOLOGUE AFUA_2G00840)-RELATED"/>
    <property type="match status" value="1"/>
</dbReference>
<dbReference type="HOGENOM" id="CLU_001265_0_1_1"/>
<feature type="transmembrane region" description="Helical" evidence="6">
    <location>
        <begin position="77"/>
        <end position="94"/>
    </location>
</feature>
<dbReference type="SUPFAM" id="SSF103473">
    <property type="entry name" value="MFS general substrate transporter"/>
    <property type="match status" value="1"/>
</dbReference>
<dbReference type="InterPro" id="IPR020846">
    <property type="entry name" value="MFS_dom"/>
</dbReference>
<feature type="transmembrane region" description="Helical" evidence="6">
    <location>
        <begin position="193"/>
        <end position="217"/>
    </location>
</feature>
<reference evidence="8 9" key="1">
    <citation type="submission" date="2014-04" db="EMBL/GenBank/DDBJ databases">
        <authorList>
            <consortium name="DOE Joint Genome Institute"/>
            <person name="Kuo A."/>
            <person name="Martino E."/>
            <person name="Perotto S."/>
            <person name="Kohler A."/>
            <person name="Nagy L.G."/>
            <person name="Floudas D."/>
            <person name="Copeland A."/>
            <person name="Barry K.W."/>
            <person name="Cichocki N."/>
            <person name="Veneault-Fourrey C."/>
            <person name="LaButti K."/>
            <person name="Lindquist E.A."/>
            <person name="Lipzen A."/>
            <person name="Lundell T."/>
            <person name="Morin E."/>
            <person name="Murat C."/>
            <person name="Sun H."/>
            <person name="Tunlid A."/>
            <person name="Henrissat B."/>
            <person name="Grigoriev I.V."/>
            <person name="Hibbett D.S."/>
            <person name="Martin F."/>
            <person name="Nordberg H.P."/>
            <person name="Cantor M.N."/>
            <person name="Hua S.X."/>
        </authorList>
    </citation>
    <scope>NUCLEOTIDE SEQUENCE [LARGE SCALE GENOMIC DNA]</scope>
    <source>
        <strain evidence="8 9">Zn</strain>
    </source>
</reference>
<feature type="transmembrane region" description="Helical" evidence="6">
    <location>
        <begin position="32"/>
        <end position="49"/>
    </location>
</feature>
<dbReference type="PANTHER" id="PTHR43791">
    <property type="entry name" value="PERMEASE-RELATED"/>
    <property type="match status" value="1"/>
</dbReference>
<accession>A0A0C3CLN3</accession>
<evidence type="ECO:0000259" key="7">
    <source>
        <dbReference type="PROSITE" id="PS50850"/>
    </source>
</evidence>
<evidence type="ECO:0000256" key="2">
    <source>
        <dbReference type="ARBA" id="ARBA00022448"/>
    </source>
</evidence>
<reference evidence="9" key="2">
    <citation type="submission" date="2015-01" db="EMBL/GenBank/DDBJ databases">
        <title>Evolutionary Origins and Diversification of the Mycorrhizal Mutualists.</title>
        <authorList>
            <consortium name="DOE Joint Genome Institute"/>
            <consortium name="Mycorrhizal Genomics Consortium"/>
            <person name="Kohler A."/>
            <person name="Kuo A."/>
            <person name="Nagy L.G."/>
            <person name="Floudas D."/>
            <person name="Copeland A."/>
            <person name="Barry K.W."/>
            <person name="Cichocki N."/>
            <person name="Veneault-Fourrey C."/>
            <person name="LaButti K."/>
            <person name="Lindquist E.A."/>
            <person name="Lipzen A."/>
            <person name="Lundell T."/>
            <person name="Morin E."/>
            <person name="Murat C."/>
            <person name="Riley R."/>
            <person name="Ohm R."/>
            <person name="Sun H."/>
            <person name="Tunlid A."/>
            <person name="Henrissat B."/>
            <person name="Grigoriev I.V."/>
            <person name="Hibbett D.S."/>
            <person name="Martin F."/>
        </authorList>
    </citation>
    <scope>NUCLEOTIDE SEQUENCE [LARGE SCALE GENOMIC DNA]</scope>
    <source>
        <strain evidence="9">Zn</strain>
    </source>
</reference>
<dbReference type="FunFam" id="1.20.1250.20:FF:000188">
    <property type="entry name" value="MFS general substrate transporter"/>
    <property type="match status" value="1"/>
</dbReference>
<evidence type="ECO:0000256" key="6">
    <source>
        <dbReference type="SAM" id="Phobius"/>
    </source>
</evidence>
<dbReference type="FunFam" id="1.20.1250.20:FF:000013">
    <property type="entry name" value="MFS general substrate transporter"/>
    <property type="match status" value="1"/>
</dbReference>
<dbReference type="PROSITE" id="PS50850">
    <property type="entry name" value="MFS"/>
    <property type="match status" value="1"/>
</dbReference>
<evidence type="ECO:0000256" key="1">
    <source>
        <dbReference type="ARBA" id="ARBA00004141"/>
    </source>
</evidence>
<protein>
    <recommendedName>
        <fullName evidence="7">Major facilitator superfamily (MFS) profile domain-containing protein</fullName>
    </recommendedName>
</protein>
<feature type="transmembrane region" description="Helical" evidence="6">
    <location>
        <begin position="164"/>
        <end position="187"/>
    </location>
</feature>
<organism evidence="8 9">
    <name type="scientific">Oidiodendron maius (strain Zn)</name>
    <dbReference type="NCBI Taxonomy" id="913774"/>
    <lineage>
        <taxon>Eukaryota</taxon>
        <taxon>Fungi</taxon>
        <taxon>Dikarya</taxon>
        <taxon>Ascomycota</taxon>
        <taxon>Pezizomycotina</taxon>
        <taxon>Leotiomycetes</taxon>
        <taxon>Leotiomycetes incertae sedis</taxon>
        <taxon>Myxotrichaceae</taxon>
        <taxon>Oidiodendron</taxon>
    </lineage>
</organism>
<keyword evidence="5 6" id="KW-0472">Membrane</keyword>
<keyword evidence="3 6" id="KW-0812">Transmembrane</keyword>
<dbReference type="InterPro" id="IPR036259">
    <property type="entry name" value="MFS_trans_sf"/>
</dbReference>
<keyword evidence="2" id="KW-0813">Transport</keyword>
<gene>
    <name evidence="8" type="ORF">OIDMADRAFT_125871</name>
</gene>
<dbReference type="GO" id="GO:0016020">
    <property type="term" value="C:membrane"/>
    <property type="evidence" value="ECO:0007669"/>
    <property type="project" value="UniProtKB-SubCell"/>
</dbReference>